<accession>A0A916NF73</accession>
<dbReference type="GO" id="GO:0006189">
    <property type="term" value="P:'de novo' IMP biosynthetic process"/>
    <property type="evidence" value="ECO:0007669"/>
    <property type="project" value="UniProtKB-UniRule"/>
</dbReference>
<feature type="binding site" evidence="6">
    <location>
        <position position="65"/>
    </location>
    <ligand>
        <name>(6R)-10-formyltetrahydrofolate</name>
        <dbReference type="ChEBI" id="CHEBI:195366"/>
    </ligand>
</feature>
<evidence type="ECO:0000256" key="3">
    <source>
        <dbReference type="ARBA" id="ARBA00022755"/>
    </source>
</evidence>
<dbReference type="Proteomes" id="UP000693996">
    <property type="component" value="Chromosome"/>
</dbReference>
<evidence type="ECO:0000256" key="2">
    <source>
        <dbReference type="ARBA" id="ARBA00022679"/>
    </source>
</evidence>
<organism evidence="8 9">
    <name type="scientific">Candidatus Vallotiella hemipterorum</name>
    <dbReference type="NCBI Taxonomy" id="1177213"/>
    <lineage>
        <taxon>Bacteria</taxon>
        <taxon>Pseudomonadati</taxon>
        <taxon>Pseudomonadota</taxon>
        <taxon>Betaproteobacteria</taxon>
        <taxon>Burkholderiales</taxon>
        <taxon>Burkholderiaceae</taxon>
        <taxon>Candidatus Vallotiella</taxon>
    </lineage>
</organism>
<dbReference type="GO" id="GO:0004644">
    <property type="term" value="F:phosphoribosylglycinamide formyltransferase activity"/>
    <property type="evidence" value="ECO:0007669"/>
    <property type="project" value="UniProtKB-UniRule"/>
</dbReference>
<feature type="binding site" evidence="6">
    <location>
        <position position="107"/>
    </location>
    <ligand>
        <name>(6R)-10-formyltetrahydrofolate</name>
        <dbReference type="ChEBI" id="CHEBI:195366"/>
    </ligand>
</feature>
<dbReference type="EMBL" id="OU343031">
    <property type="protein sequence ID" value="CAG7600403.1"/>
    <property type="molecule type" value="Genomic_DNA"/>
</dbReference>
<dbReference type="KEGG" id="vtr:MYVALT_F_01170"/>
<keyword evidence="3 6" id="KW-0658">Purine biosynthesis</keyword>
<evidence type="ECO:0000256" key="6">
    <source>
        <dbReference type="HAMAP-Rule" id="MF_01930"/>
    </source>
</evidence>
<dbReference type="InterPro" id="IPR002376">
    <property type="entry name" value="Formyl_transf_N"/>
</dbReference>
<dbReference type="PANTHER" id="PTHR43369:SF2">
    <property type="entry name" value="PHOSPHORIBOSYLGLYCINAMIDE FORMYLTRANSFERASE"/>
    <property type="match status" value="1"/>
</dbReference>
<feature type="binding site" evidence="6">
    <location>
        <begin position="12"/>
        <end position="14"/>
    </location>
    <ligand>
        <name>N(1)-(5-phospho-beta-D-ribosyl)glycinamide</name>
        <dbReference type="ChEBI" id="CHEBI:143788"/>
    </ligand>
</feature>
<dbReference type="HAMAP" id="MF_01930">
    <property type="entry name" value="PurN"/>
    <property type="match status" value="1"/>
</dbReference>
<feature type="domain" description="Formyl transferase N-terminal" evidence="7">
    <location>
        <begin position="2"/>
        <end position="182"/>
    </location>
</feature>
<dbReference type="AlphaFoldDB" id="A0A916NF73"/>
<dbReference type="EC" id="2.1.2.2" evidence="6"/>
<evidence type="ECO:0000256" key="1">
    <source>
        <dbReference type="ARBA" id="ARBA00005054"/>
    </source>
</evidence>
<dbReference type="Pfam" id="PF00551">
    <property type="entry name" value="Formyl_trans_N"/>
    <property type="match status" value="1"/>
</dbReference>
<keyword evidence="9" id="KW-1185">Reference proteome</keyword>
<feature type="site" description="Raises pKa of active site His" evidence="6">
    <location>
        <position position="145"/>
    </location>
</feature>
<evidence type="ECO:0000313" key="9">
    <source>
        <dbReference type="Proteomes" id="UP000693996"/>
    </source>
</evidence>
<protein>
    <recommendedName>
        <fullName evidence="6">Phosphoribosylglycinamide formyltransferase</fullName>
        <ecNumber evidence="6">2.1.2.2</ecNumber>
    </recommendedName>
    <alternativeName>
        <fullName evidence="6">5'-phosphoribosylglycinamide transformylase</fullName>
    </alternativeName>
    <alternativeName>
        <fullName evidence="6">GAR transformylase</fullName>
        <shortName evidence="6">GART</shortName>
    </alternativeName>
</protein>
<dbReference type="InterPro" id="IPR004607">
    <property type="entry name" value="GART"/>
</dbReference>
<dbReference type="NCBIfam" id="TIGR00639">
    <property type="entry name" value="PurN"/>
    <property type="match status" value="1"/>
</dbReference>
<evidence type="ECO:0000259" key="7">
    <source>
        <dbReference type="Pfam" id="PF00551"/>
    </source>
</evidence>
<dbReference type="InterPro" id="IPR001555">
    <property type="entry name" value="GART_AS"/>
</dbReference>
<evidence type="ECO:0000256" key="5">
    <source>
        <dbReference type="ARBA" id="ARBA00047664"/>
    </source>
</evidence>
<dbReference type="CDD" id="cd08645">
    <property type="entry name" value="FMT_core_GART"/>
    <property type="match status" value="1"/>
</dbReference>
<gene>
    <name evidence="6 8" type="primary">purN</name>
    <name evidence="8" type="ORF">MYVALT_F_01170</name>
</gene>
<evidence type="ECO:0000256" key="4">
    <source>
        <dbReference type="ARBA" id="ARBA00038440"/>
    </source>
</evidence>
<evidence type="ECO:0000313" key="8">
    <source>
        <dbReference type="EMBL" id="CAG7600403.1"/>
    </source>
</evidence>
<comment type="function">
    <text evidence="6">Catalyzes the transfer of a formyl group from 10-formyltetrahydrofolate to 5-phospho-ribosyl-glycinamide (GAR), producing 5-phospho-ribosyl-N-formylglycinamide (FGAR) and tetrahydrofolate.</text>
</comment>
<name>A0A916NF73_9BURK</name>
<comment type="pathway">
    <text evidence="1 6">Purine metabolism; IMP biosynthesis via de novo pathway; N(2)-formyl-N(1)-(5-phospho-D-ribosyl)glycinamide from N(1)-(5-phospho-D-ribosyl)glycinamide (10-formyl THF route): step 1/1.</text>
</comment>
<dbReference type="GO" id="GO:0005829">
    <property type="term" value="C:cytosol"/>
    <property type="evidence" value="ECO:0007669"/>
    <property type="project" value="TreeGrafter"/>
</dbReference>
<keyword evidence="2 6" id="KW-0808">Transferase</keyword>
<dbReference type="PANTHER" id="PTHR43369">
    <property type="entry name" value="PHOSPHORIBOSYLGLYCINAMIDE FORMYLTRANSFERASE"/>
    <property type="match status" value="1"/>
</dbReference>
<reference evidence="8" key="1">
    <citation type="submission" date="2021-06" db="EMBL/GenBank/DDBJ databases">
        <authorList>
            <person name="Szabo G."/>
        </authorList>
    </citation>
    <scope>NUCLEOTIDE SEQUENCE</scope>
    <source>
        <strain evidence="8">MYVALT</strain>
    </source>
</reference>
<feature type="binding site" evidence="6">
    <location>
        <begin position="90"/>
        <end position="93"/>
    </location>
    <ligand>
        <name>(6R)-10-formyltetrahydrofolate</name>
        <dbReference type="ChEBI" id="CHEBI:195366"/>
    </ligand>
</feature>
<proteinExistence type="inferred from homology"/>
<feature type="active site" description="Proton donor" evidence="6">
    <location>
        <position position="109"/>
    </location>
</feature>
<sequence length="213" mass="23574">MKKLVILISGRGSNMEAIVRACASQRWPASVAAVISNRPDAAGLTFATTHSIATVVVDHMQFDGRDAFNSALIRALDTYEPDLVVLAGFMRILTPAFVKRYSNRMMNVHPSLLPSFTGLNTHQRALDRGVTVHGATVHFVTAELDYGPIIAQGIVPVLSGDTADVLAARVLRLEHELYPRVIRWFIEDQLRVCNNRVELAVTKTRLLFRLDAI</sequence>
<dbReference type="RefSeq" id="WP_216796782.1">
    <property type="nucleotide sequence ID" value="NZ_OU343031.1"/>
</dbReference>
<comment type="catalytic activity">
    <reaction evidence="5 6">
        <text>N(1)-(5-phospho-beta-D-ribosyl)glycinamide + (6R)-10-formyltetrahydrofolate = N(2)-formyl-N(1)-(5-phospho-beta-D-ribosyl)glycinamide + (6S)-5,6,7,8-tetrahydrofolate + H(+)</text>
        <dbReference type="Rhea" id="RHEA:15053"/>
        <dbReference type="ChEBI" id="CHEBI:15378"/>
        <dbReference type="ChEBI" id="CHEBI:57453"/>
        <dbReference type="ChEBI" id="CHEBI:143788"/>
        <dbReference type="ChEBI" id="CHEBI:147286"/>
        <dbReference type="ChEBI" id="CHEBI:195366"/>
        <dbReference type="EC" id="2.1.2.2"/>
    </reaction>
</comment>
<dbReference type="PROSITE" id="PS00373">
    <property type="entry name" value="GART"/>
    <property type="match status" value="1"/>
</dbReference>
<comment type="similarity">
    <text evidence="4 6">Belongs to the GART family.</text>
</comment>